<dbReference type="EMBL" id="WJXW01000012">
    <property type="protein sequence ID" value="KAF9731400.1"/>
    <property type="molecule type" value="Genomic_DNA"/>
</dbReference>
<protein>
    <submittedName>
        <fullName evidence="1">Uncharacterized protein</fullName>
    </submittedName>
</protein>
<dbReference type="AlphaFoldDB" id="A0A9P6GAH3"/>
<organism evidence="1 2">
    <name type="scientific">Paraphaeosphaeria minitans</name>
    <dbReference type="NCBI Taxonomy" id="565426"/>
    <lineage>
        <taxon>Eukaryota</taxon>
        <taxon>Fungi</taxon>
        <taxon>Dikarya</taxon>
        <taxon>Ascomycota</taxon>
        <taxon>Pezizomycotina</taxon>
        <taxon>Dothideomycetes</taxon>
        <taxon>Pleosporomycetidae</taxon>
        <taxon>Pleosporales</taxon>
        <taxon>Massarineae</taxon>
        <taxon>Didymosphaeriaceae</taxon>
        <taxon>Paraphaeosphaeria</taxon>
    </lineage>
</organism>
<keyword evidence="2" id="KW-1185">Reference proteome</keyword>
<reference evidence="1" key="1">
    <citation type="journal article" date="2020" name="Mol. Plant Microbe Interact.">
        <title>Genome Sequence of the Biocontrol Agent Coniothyrium minitans strain Conio (IMI 134523).</title>
        <authorList>
            <person name="Patel D."/>
            <person name="Shittu T.A."/>
            <person name="Baroncelli R."/>
            <person name="Muthumeenakshi S."/>
            <person name="Osborne T.H."/>
            <person name="Janganan T.K."/>
            <person name="Sreenivasaprasad S."/>
        </authorList>
    </citation>
    <scope>NUCLEOTIDE SEQUENCE</scope>
    <source>
        <strain evidence="1">Conio</strain>
    </source>
</reference>
<accession>A0A9P6GAH3</accession>
<dbReference type="Proteomes" id="UP000756921">
    <property type="component" value="Unassembled WGS sequence"/>
</dbReference>
<comment type="caution">
    <text evidence="1">The sequence shown here is derived from an EMBL/GenBank/DDBJ whole genome shotgun (WGS) entry which is preliminary data.</text>
</comment>
<evidence type="ECO:0000313" key="1">
    <source>
        <dbReference type="EMBL" id="KAF9731400.1"/>
    </source>
</evidence>
<proteinExistence type="predicted"/>
<sequence length="108" mass="12031">MRAISVRSPYVLTLALAESASFPRSAWRDRARVQELASLVYIHCSQRPVNLRPILGSDIGVIRSWMCSVHCRTIQQKFWDVVISLAVLFWPAKGSHVVLVSVLGDAVA</sequence>
<gene>
    <name evidence="1" type="ORF">PMIN01_10417</name>
</gene>
<evidence type="ECO:0000313" key="2">
    <source>
        <dbReference type="Proteomes" id="UP000756921"/>
    </source>
</evidence>
<name>A0A9P6GAH3_9PLEO</name>